<dbReference type="PANTHER" id="PTHR46648">
    <property type="entry name" value="HIT FAMILY PROTEIN 1"/>
    <property type="match status" value="1"/>
</dbReference>
<dbReference type="PRINTS" id="PR00332">
    <property type="entry name" value="HISTRIAD"/>
</dbReference>
<dbReference type="SUPFAM" id="SSF54197">
    <property type="entry name" value="HIT-like"/>
    <property type="match status" value="1"/>
</dbReference>
<name>A0A2Z3I191_9CAUL</name>
<dbReference type="Pfam" id="PF01230">
    <property type="entry name" value="HIT"/>
    <property type="match status" value="1"/>
</dbReference>
<organism evidence="5 6">
    <name type="scientific">Phenylobacterium parvum</name>
    <dbReference type="NCBI Taxonomy" id="2201350"/>
    <lineage>
        <taxon>Bacteria</taxon>
        <taxon>Pseudomonadati</taxon>
        <taxon>Pseudomonadota</taxon>
        <taxon>Alphaproteobacteria</taxon>
        <taxon>Caulobacterales</taxon>
        <taxon>Caulobacteraceae</taxon>
        <taxon>Phenylobacterium</taxon>
    </lineage>
</organism>
<evidence type="ECO:0000313" key="6">
    <source>
        <dbReference type="Proteomes" id="UP000247763"/>
    </source>
</evidence>
<dbReference type="GO" id="GO:0009117">
    <property type="term" value="P:nucleotide metabolic process"/>
    <property type="evidence" value="ECO:0007669"/>
    <property type="project" value="TreeGrafter"/>
</dbReference>
<feature type="active site" description="Tele-AMP-histidine intermediate" evidence="1">
    <location>
        <position position="107"/>
    </location>
</feature>
<accession>A0A2Z3I191</accession>
<dbReference type="InterPro" id="IPR039384">
    <property type="entry name" value="HINT"/>
</dbReference>
<reference evidence="6" key="1">
    <citation type="submission" date="2018-05" db="EMBL/GenBank/DDBJ databases">
        <title>Genome sequencing of Phenylobacterium sp. HYN0004.</title>
        <authorList>
            <person name="Yi H."/>
            <person name="Baek C."/>
        </authorList>
    </citation>
    <scope>NUCLEOTIDE SEQUENCE [LARGE SCALE GENOMIC DNA]</scope>
    <source>
        <strain evidence="6">HYN0004</strain>
    </source>
</reference>
<dbReference type="PROSITE" id="PS51084">
    <property type="entry name" value="HIT_2"/>
    <property type="match status" value="1"/>
</dbReference>
<protein>
    <submittedName>
        <fullName evidence="5">HIT family protein</fullName>
    </submittedName>
</protein>
<dbReference type="AlphaFoldDB" id="A0A2Z3I191"/>
<sequence>MSLDGAYDPGNIFAKILRGEAPCARVFEDEHAFAFMDVFPQSRGHILVIPKHSDARNLLEEDPARLAPLILAVQRVARAVRAALSPDGLVVTQFNGAPAGQTVYHLHFHIIPRWEGTPLGRHAAGGMANPDELAELARLIASKIS</sequence>
<dbReference type="Gene3D" id="3.30.428.10">
    <property type="entry name" value="HIT-like"/>
    <property type="match status" value="1"/>
</dbReference>
<feature type="domain" description="HIT" evidence="4">
    <location>
        <begin position="12"/>
        <end position="120"/>
    </location>
</feature>
<dbReference type="OrthoDB" id="9784774at2"/>
<feature type="short sequence motif" description="Histidine triad motif" evidence="2 3">
    <location>
        <begin position="105"/>
        <end position="109"/>
    </location>
</feature>
<dbReference type="InterPro" id="IPR036265">
    <property type="entry name" value="HIT-like_sf"/>
</dbReference>
<dbReference type="CDD" id="cd01277">
    <property type="entry name" value="HINT_subgroup"/>
    <property type="match status" value="1"/>
</dbReference>
<dbReference type="InterPro" id="IPR001310">
    <property type="entry name" value="Histidine_triad_HIT"/>
</dbReference>
<proteinExistence type="predicted"/>
<dbReference type="EMBL" id="CP029479">
    <property type="protein sequence ID" value="AWM77194.1"/>
    <property type="molecule type" value="Genomic_DNA"/>
</dbReference>
<dbReference type="GO" id="GO:0003824">
    <property type="term" value="F:catalytic activity"/>
    <property type="evidence" value="ECO:0007669"/>
    <property type="project" value="InterPro"/>
</dbReference>
<dbReference type="InterPro" id="IPR011146">
    <property type="entry name" value="HIT-like"/>
</dbReference>
<evidence type="ECO:0000256" key="1">
    <source>
        <dbReference type="PIRSR" id="PIRSR601310-1"/>
    </source>
</evidence>
<dbReference type="KEGG" id="phb:HYN04_05105"/>
<evidence type="ECO:0000256" key="2">
    <source>
        <dbReference type="PIRSR" id="PIRSR601310-3"/>
    </source>
</evidence>
<evidence type="ECO:0000256" key="3">
    <source>
        <dbReference type="PROSITE-ProRule" id="PRU00464"/>
    </source>
</evidence>
<gene>
    <name evidence="5" type="ORF">HYN04_05105</name>
</gene>
<dbReference type="PANTHER" id="PTHR46648:SF1">
    <property type="entry name" value="ADENOSINE 5'-MONOPHOSPHORAMIDASE HNT1"/>
    <property type="match status" value="1"/>
</dbReference>
<keyword evidence="6" id="KW-1185">Reference proteome</keyword>
<evidence type="ECO:0000313" key="5">
    <source>
        <dbReference type="EMBL" id="AWM77194.1"/>
    </source>
</evidence>
<evidence type="ECO:0000259" key="4">
    <source>
        <dbReference type="PROSITE" id="PS51084"/>
    </source>
</evidence>
<dbReference type="RefSeq" id="WP_110449763.1">
    <property type="nucleotide sequence ID" value="NZ_CP029479.1"/>
</dbReference>
<dbReference type="Proteomes" id="UP000247763">
    <property type="component" value="Chromosome"/>
</dbReference>